<keyword evidence="2" id="KW-1185">Reference proteome</keyword>
<dbReference type="OrthoDB" id="3220614at2759"/>
<dbReference type="InterPro" id="IPR046521">
    <property type="entry name" value="DUF6698"/>
</dbReference>
<dbReference type="EMBL" id="JABBWG010000034">
    <property type="protein sequence ID" value="KAG1809312.1"/>
    <property type="molecule type" value="Genomic_DNA"/>
</dbReference>
<gene>
    <name evidence="1" type="ORF">BJ212DRAFT_1448760</name>
</gene>
<protein>
    <submittedName>
        <fullName evidence="1">Uncharacterized protein</fullName>
    </submittedName>
</protein>
<reference evidence="1" key="1">
    <citation type="journal article" date="2020" name="New Phytol.">
        <title>Comparative genomics reveals dynamic genome evolution in host specialist ectomycorrhizal fungi.</title>
        <authorList>
            <person name="Lofgren L.A."/>
            <person name="Nguyen N.H."/>
            <person name="Vilgalys R."/>
            <person name="Ruytinx J."/>
            <person name="Liao H.L."/>
            <person name="Branco S."/>
            <person name="Kuo A."/>
            <person name="LaButti K."/>
            <person name="Lipzen A."/>
            <person name="Andreopoulos W."/>
            <person name="Pangilinan J."/>
            <person name="Riley R."/>
            <person name="Hundley H."/>
            <person name="Na H."/>
            <person name="Barry K."/>
            <person name="Grigoriev I.V."/>
            <person name="Stajich J.E."/>
            <person name="Kennedy P.G."/>
        </authorList>
    </citation>
    <scope>NUCLEOTIDE SEQUENCE</scope>
    <source>
        <strain evidence="1">MN1</strain>
    </source>
</reference>
<dbReference type="GeneID" id="64632606"/>
<dbReference type="RefSeq" id="XP_041189138.1">
    <property type="nucleotide sequence ID" value="XM_041338590.1"/>
</dbReference>
<comment type="caution">
    <text evidence="1">The sequence shown here is derived from an EMBL/GenBank/DDBJ whole genome shotgun (WGS) entry which is preliminary data.</text>
</comment>
<dbReference type="Proteomes" id="UP000807769">
    <property type="component" value="Unassembled WGS sequence"/>
</dbReference>
<evidence type="ECO:0000313" key="2">
    <source>
        <dbReference type="Proteomes" id="UP000807769"/>
    </source>
</evidence>
<dbReference type="Pfam" id="PF20414">
    <property type="entry name" value="DUF6698"/>
    <property type="match status" value="2"/>
</dbReference>
<name>A0A9P7E1Y4_9AGAM</name>
<dbReference type="AlphaFoldDB" id="A0A9P7E1Y4"/>
<proteinExistence type="predicted"/>
<sequence>MQDTPPPNPVIHMQNKMGCGFNNNATGWLICPVDYDWNDPTFKYIFTSPTSTELDDEEQINVVELSAQGHLRQQRTNGKHRTHCNVAGLLNMKSVQPQSIAYAAMQVIQLRFALSSTGSWCIIDDEFNHQEFYDHIIDFFELAVTSNTVKEVEDLLLWWNHKVFGRKYASIYHPQRTKQLSVAHCSGRH</sequence>
<organism evidence="1 2">
    <name type="scientific">Suillus subaureus</name>
    <dbReference type="NCBI Taxonomy" id="48587"/>
    <lineage>
        <taxon>Eukaryota</taxon>
        <taxon>Fungi</taxon>
        <taxon>Dikarya</taxon>
        <taxon>Basidiomycota</taxon>
        <taxon>Agaricomycotina</taxon>
        <taxon>Agaricomycetes</taxon>
        <taxon>Agaricomycetidae</taxon>
        <taxon>Boletales</taxon>
        <taxon>Suillineae</taxon>
        <taxon>Suillaceae</taxon>
        <taxon>Suillus</taxon>
    </lineage>
</organism>
<evidence type="ECO:0000313" key="1">
    <source>
        <dbReference type="EMBL" id="KAG1809312.1"/>
    </source>
</evidence>
<accession>A0A9P7E1Y4</accession>